<comment type="similarity">
    <text evidence="2 13">Belongs to the Nth/MutY family.</text>
</comment>
<dbReference type="GO" id="GO:0032357">
    <property type="term" value="F:oxidized purine DNA binding"/>
    <property type="evidence" value="ECO:0007669"/>
    <property type="project" value="TreeGrafter"/>
</dbReference>
<dbReference type="EC" id="3.2.2.31" evidence="3 13"/>
<evidence type="ECO:0000256" key="5">
    <source>
        <dbReference type="ARBA" id="ARBA00022485"/>
    </source>
</evidence>
<dbReference type="OrthoDB" id="10248838at2759"/>
<evidence type="ECO:0000256" key="10">
    <source>
        <dbReference type="ARBA" id="ARBA00023014"/>
    </source>
</evidence>
<keyword evidence="11" id="KW-0234">DNA repair</keyword>
<evidence type="ECO:0000256" key="13">
    <source>
        <dbReference type="RuleBase" id="RU365096"/>
    </source>
</evidence>
<dbReference type="Gene3D" id="1.10.340.30">
    <property type="entry name" value="Hypothetical protein, domain 2"/>
    <property type="match status" value="1"/>
</dbReference>
<evidence type="ECO:0000256" key="2">
    <source>
        <dbReference type="ARBA" id="ARBA00008343"/>
    </source>
</evidence>
<dbReference type="EMBL" id="LHPF02000007">
    <property type="protein sequence ID" value="PSC73250.1"/>
    <property type="molecule type" value="Genomic_DNA"/>
</dbReference>
<dbReference type="CDD" id="cd00056">
    <property type="entry name" value="ENDO3c"/>
    <property type="match status" value="1"/>
</dbReference>
<accession>A0A2P6VGN9</accession>
<sequence length="529" mass="56125">MAPKRAEKSLKAPAAKRAKASKGTGDDGDIEELAGRFNFEAAEVAQVRSGLLAWYDANHRILPWRRNPRSRLPAEAVAAAAAKGFHPAPADLPQNEFIYYVWVCEIMSQQTQVSRAAEYFRRWVAKWPTVQALAAASQEEVNELWAGLGYYRRARYLLDGAKHIVGQLGGSFPTTAKELQCIPGVGAYTSAAIASCACGEHAAVVDGNVIRVLARLRAIDGDPRSAAMTKLWAELAQQLLDPERPGDFNQAVMELGATVCLPNAEPRCGECPASAACAAYQAQRCHVTEGGDLAAEGAPRVTNYPTKVEKAEKREETVAVAVVQLAPPGASPADLPATHFLLVQRPPAGLLAGLWQFPLLQLASEAAESTVRQQQQMDEYLEGLLGVGPLAGGSSSSGGGGGGGGVKIVDRRSLGQAVHVFSHIRMTMKVERIVLQGELDTAAHGADEAAGRLALQWVPGGEMEGKGLTSGVKKVFKMFTDARTKASGKQSITNYFKPKAASAATAAAGREPAEGDTAAARGARRARKK</sequence>
<evidence type="ECO:0000256" key="9">
    <source>
        <dbReference type="ARBA" id="ARBA00023004"/>
    </source>
</evidence>
<evidence type="ECO:0000259" key="15">
    <source>
        <dbReference type="SMART" id="SM00478"/>
    </source>
</evidence>
<comment type="caution">
    <text evidence="16">The sequence shown here is derived from an EMBL/GenBank/DDBJ whole genome shotgun (WGS) entry which is preliminary data.</text>
</comment>
<comment type="catalytic activity">
    <reaction evidence="1 13">
        <text>Hydrolyzes free adenine bases from 7,8-dihydro-8-oxoguanine:adenine mismatched double-stranded DNA, leaving an apurinic site.</text>
        <dbReference type="EC" id="3.2.2.31"/>
    </reaction>
</comment>
<dbReference type="AlphaFoldDB" id="A0A2P6VGN9"/>
<dbReference type="Proteomes" id="UP000239649">
    <property type="component" value="Unassembled WGS sequence"/>
</dbReference>
<feature type="compositionally biased region" description="Basic and acidic residues" evidence="14">
    <location>
        <begin position="1"/>
        <end position="10"/>
    </location>
</feature>
<protein>
    <recommendedName>
        <fullName evidence="4 13">Adenine DNA glycosylase</fullName>
        <ecNumber evidence="3 13">3.2.2.31</ecNumber>
    </recommendedName>
</protein>
<evidence type="ECO:0000313" key="16">
    <source>
        <dbReference type="EMBL" id="PSC73250.1"/>
    </source>
</evidence>
<dbReference type="GO" id="GO:0034039">
    <property type="term" value="F:8-oxo-7,8-dihydroguanine DNA N-glycosylase activity"/>
    <property type="evidence" value="ECO:0007669"/>
    <property type="project" value="TreeGrafter"/>
</dbReference>
<dbReference type="GO" id="GO:0035485">
    <property type="term" value="F:adenine/guanine mispair binding"/>
    <property type="evidence" value="ECO:0007669"/>
    <property type="project" value="TreeGrafter"/>
</dbReference>
<evidence type="ECO:0000256" key="3">
    <source>
        <dbReference type="ARBA" id="ARBA00012045"/>
    </source>
</evidence>
<keyword evidence="12 13" id="KW-0326">Glycosidase</keyword>
<dbReference type="GO" id="GO:0006284">
    <property type="term" value="P:base-excision repair"/>
    <property type="evidence" value="ECO:0007669"/>
    <property type="project" value="UniProtKB-UniRule"/>
</dbReference>
<dbReference type="SUPFAM" id="SSF48150">
    <property type="entry name" value="DNA-glycosylase"/>
    <property type="match status" value="1"/>
</dbReference>
<evidence type="ECO:0000256" key="14">
    <source>
        <dbReference type="SAM" id="MobiDB-lite"/>
    </source>
</evidence>
<comment type="function">
    <text evidence="13">Adenine glycosylase active on G-A mispairs.</text>
</comment>
<comment type="cofactor">
    <cofactor evidence="13">
        <name>[4Fe-4S] cluster</name>
        <dbReference type="ChEBI" id="CHEBI:49883"/>
    </cofactor>
    <text evidence="13">Binds 1 [4Fe-4S] cluster.</text>
</comment>
<evidence type="ECO:0000256" key="8">
    <source>
        <dbReference type="ARBA" id="ARBA00022801"/>
    </source>
</evidence>
<dbReference type="InterPro" id="IPR015797">
    <property type="entry name" value="NUDIX_hydrolase-like_dom_sf"/>
</dbReference>
<dbReference type="InterPro" id="IPR044298">
    <property type="entry name" value="MIG/MutY"/>
</dbReference>
<dbReference type="Pfam" id="PF14815">
    <property type="entry name" value="NUDIX_4"/>
    <property type="match status" value="1"/>
</dbReference>
<evidence type="ECO:0000256" key="4">
    <source>
        <dbReference type="ARBA" id="ARBA00022023"/>
    </source>
</evidence>
<feature type="region of interest" description="Disordered" evidence="14">
    <location>
        <begin position="1"/>
        <end position="27"/>
    </location>
</feature>
<gene>
    <name evidence="16" type="ORF">C2E20_3477</name>
</gene>
<dbReference type="GO" id="GO:0046872">
    <property type="term" value="F:metal ion binding"/>
    <property type="evidence" value="ECO:0007669"/>
    <property type="project" value="UniProtKB-UniRule"/>
</dbReference>
<reference evidence="16 17" key="1">
    <citation type="journal article" date="2018" name="Plant J.">
        <title>Genome sequences of Chlorella sorokiniana UTEX 1602 and Micractinium conductrix SAG 241.80: implications to maltose excretion by a green alga.</title>
        <authorList>
            <person name="Arriola M.B."/>
            <person name="Velmurugan N."/>
            <person name="Zhang Y."/>
            <person name="Plunkett M.H."/>
            <person name="Hondzo H."/>
            <person name="Barney B.M."/>
        </authorList>
    </citation>
    <scope>NUCLEOTIDE SEQUENCE [LARGE SCALE GENOMIC DNA]</scope>
    <source>
        <strain evidence="16 17">SAG 241.80</strain>
    </source>
</reference>
<evidence type="ECO:0000256" key="6">
    <source>
        <dbReference type="ARBA" id="ARBA00022723"/>
    </source>
</evidence>
<keyword evidence="5" id="KW-0004">4Fe-4S</keyword>
<dbReference type="SUPFAM" id="SSF55811">
    <property type="entry name" value="Nudix"/>
    <property type="match status" value="1"/>
</dbReference>
<dbReference type="Gene3D" id="1.10.1670.10">
    <property type="entry name" value="Helix-hairpin-Helix base-excision DNA repair enzymes (C-terminal)"/>
    <property type="match status" value="1"/>
</dbReference>
<evidence type="ECO:0000256" key="7">
    <source>
        <dbReference type="ARBA" id="ARBA00022763"/>
    </source>
</evidence>
<dbReference type="PANTHER" id="PTHR42944">
    <property type="entry name" value="ADENINE DNA GLYCOSYLASE"/>
    <property type="match status" value="1"/>
</dbReference>
<keyword evidence="8" id="KW-0378">Hydrolase</keyword>
<dbReference type="SMART" id="SM00478">
    <property type="entry name" value="ENDO3c"/>
    <property type="match status" value="1"/>
</dbReference>
<dbReference type="InterPro" id="IPR029119">
    <property type="entry name" value="MutY_C"/>
</dbReference>
<keyword evidence="10" id="KW-0411">Iron-sulfur</keyword>
<organism evidence="16 17">
    <name type="scientific">Micractinium conductrix</name>
    <dbReference type="NCBI Taxonomy" id="554055"/>
    <lineage>
        <taxon>Eukaryota</taxon>
        <taxon>Viridiplantae</taxon>
        <taxon>Chlorophyta</taxon>
        <taxon>core chlorophytes</taxon>
        <taxon>Trebouxiophyceae</taxon>
        <taxon>Chlorellales</taxon>
        <taxon>Chlorellaceae</taxon>
        <taxon>Chlorella clade</taxon>
        <taxon>Micractinium</taxon>
    </lineage>
</organism>
<dbReference type="PANTHER" id="PTHR42944:SF1">
    <property type="entry name" value="ADENINE DNA GLYCOSYLASE"/>
    <property type="match status" value="1"/>
</dbReference>
<evidence type="ECO:0000256" key="12">
    <source>
        <dbReference type="ARBA" id="ARBA00023295"/>
    </source>
</evidence>
<dbReference type="FunFam" id="1.10.340.30:FF:000002">
    <property type="entry name" value="Adenine DNA glycosylase"/>
    <property type="match status" value="1"/>
</dbReference>
<dbReference type="CDD" id="cd03431">
    <property type="entry name" value="NUDIX_DNA_Glycosylase_C-MutY"/>
    <property type="match status" value="1"/>
</dbReference>
<dbReference type="InterPro" id="IPR011257">
    <property type="entry name" value="DNA_glycosylase"/>
</dbReference>
<dbReference type="InterPro" id="IPR003265">
    <property type="entry name" value="HhH-GPD_domain"/>
</dbReference>
<dbReference type="GO" id="GO:0000701">
    <property type="term" value="F:purine-specific mismatch base pair DNA N-glycosylase activity"/>
    <property type="evidence" value="ECO:0007669"/>
    <property type="project" value="UniProtKB-EC"/>
</dbReference>
<dbReference type="Gene3D" id="3.90.79.10">
    <property type="entry name" value="Nucleoside Triphosphate Pyrophosphohydrolase"/>
    <property type="match status" value="1"/>
</dbReference>
<evidence type="ECO:0000256" key="1">
    <source>
        <dbReference type="ARBA" id="ARBA00000843"/>
    </source>
</evidence>
<dbReference type="GO" id="GO:0051539">
    <property type="term" value="F:4 iron, 4 sulfur cluster binding"/>
    <property type="evidence" value="ECO:0007669"/>
    <property type="project" value="UniProtKB-UniRule"/>
</dbReference>
<feature type="region of interest" description="Disordered" evidence="14">
    <location>
        <begin position="501"/>
        <end position="529"/>
    </location>
</feature>
<dbReference type="GO" id="GO:0005634">
    <property type="term" value="C:nucleus"/>
    <property type="evidence" value="ECO:0007669"/>
    <property type="project" value="TreeGrafter"/>
</dbReference>
<evidence type="ECO:0000313" key="17">
    <source>
        <dbReference type="Proteomes" id="UP000239649"/>
    </source>
</evidence>
<keyword evidence="17" id="KW-1185">Reference proteome</keyword>
<evidence type="ECO:0000256" key="11">
    <source>
        <dbReference type="ARBA" id="ARBA00023204"/>
    </source>
</evidence>
<dbReference type="GO" id="GO:0006298">
    <property type="term" value="P:mismatch repair"/>
    <property type="evidence" value="ECO:0007669"/>
    <property type="project" value="TreeGrafter"/>
</dbReference>
<name>A0A2P6VGN9_9CHLO</name>
<dbReference type="STRING" id="554055.A0A2P6VGN9"/>
<proteinExistence type="inferred from homology"/>
<dbReference type="Pfam" id="PF00730">
    <property type="entry name" value="HhH-GPD"/>
    <property type="match status" value="1"/>
</dbReference>
<keyword evidence="6" id="KW-0479">Metal-binding</keyword>
<keyword evidence="7 13" id="KW-0227">DNA damage</keyword>
<feature type="domain" description="HhH-GPD" evidence="15">
    <location>
        <begin position="107"/>
        <end position="258"/>
    </location>
</feature>
<dbReference type="InterPro" id="IPR023170">
    <property type="entry name" value="HhH_base_excis_C"/>
</dbReference>
<keyword evidence="9 13" id="KW-0408">Iron</keyword>